<name>A0A1R4FQ61_9MICO</name>
<dbReference type="RefSeq" id="WP_086991623.1">
    <property type="nucleotide sequence ID" value="NZ_FUHU01000026.1"/>
</dbReference>
<evidence type="ECO:0000313" key="3">
    <source>
        <dbReference type="EMBL" id="SJM58104.1"/>
    </source>
</evidence>
<evidence type="ECO:0000259" key="2">
    <source>
        <dbReference type="Pfam" id="PF25362"/>
    </source>
</evidence>
<dbReference type="Pfam" id="PF25362">
    <property type="entry name" value="bPH_11"/>
    <property type="match status" value="1"/>
</dbReference>
<dbReference type="OrthoDB" id="3826692at2"/>
<evidence type="ECO:0000256" key="1">
    <source>
        <dbReference type="SAM" id="Phobius"/>
    </source>
</evidence>
<gene>
    <name evidence="3" type="ORF">CZ674_05915</name>
</gene>
<feature type="domain" description="PH" evidence="2">
    <location>
        <begin position="38"/>
        <end position="154"/>
    </location>
</feature>
<proteinExistence type="predicted"/>
<sequence length="163" mass="18303">MTEPLFAVICAAFVAVLALLAWLGWRSRRRSQNGIPAPATPPADYRAEVEAEVFYVATTKADDEYDRIAVHGLGLRTKSRLLVGEQGILLETPERAVFTPRTDLLSVERATWTIDRAVEPGGLLRYAWRLGDYELATNIRVIGDDETVLHAMQRLTEQEQHID</sequence>
<accession>A0A1R4FQ61</accession>
<keyword evidence="1" id="KW-0812">Transmembrane</keyword>
<feature type="transmembrane region" description="Helical" evidence="1">
    <location>
        <begin position="6"/>
        <end position="25"/>
    </location>
</feature>
<keyword evidence="4" id="KW-1185">Reference proteome</keyword>
<dbReference type="AlphaFoldDB" id="A0A1R4FQ61"/>
<evidence type="ECO:0000313" key="4">
    <source>
        <dbReference type="Proteomes" id="UP000195787"/>
    </source>
</evidence>
<dbReference type="InterPro" id="IPR057446">
    <property type="entry name" value="PH_bac"/>
</dbReference>
<keyword evidence="1" id="KW-1133">Transmembrane helix</keyword>
<keyword evidence="1" id="KW-0472">Membrane</keyword>
<organism evidence="3 4">
    <name type="scientific">Agrococcus casei LMG 22410</name>
    <dbReference type="NCBI Taxonomy" id="1255656"/>
    <lineage>
        <taxon>Bacteria</taxon>
        <taxon>Bacillati</taxon>
        <taxon>Actinomycetota</taxon>
        <taxon>Actinomycetes</taxon>
        <taxon>Micrococcales</taxon>
        <taxon>Microbacteriaceae</taxon>
        <taxon>Agrococcus</taxon>
    </lineage>
</organism>
<dbReference type="GeneID" id="303172752"/>
<protein>
    <submittedName>
        <fullName evidence="3">Integral membrane protein related to pyrimidine synthesis</fullName>
    </submittedName>
</protein>
<dbReference type="EMBL" id="FUHU01000026">
    <property type="protein sequence ID" value="SJM58104.1"/>
    <property type="molecule type" value="Genomic_DNA"/>
</dbReference>
<dbReference type="Proteomes" id="UP000195787">
    <property type="component" value="Unassembled WGS sequence"/>
</dbReference>
<reference evidence="3 4" key="1">
    <citation type="submission" date="2017-02" db="EMBL/GenBank/DDBJ databases">
        <authorList>
            <person name="Peterson S.W."/>
        </authorList>
    </citation>
    <scope>NUCLEOTIDE SEQUENCE [LARGE SCALE GENOMIC DNA]</scope>
    <source>
        <strain evidence="3 4">LMG 22410</strain>
    </source>
</reference>